<keyword evidence="9" id="KW-1185">Reference proteome</keyword>
<dbReference type="STRING" id="1216970.GCA_001570985_02729"/>
<dbReference type="Pfam" id="PF00480">
    <property type="entry name" value="ROK"/>
    <property type="match status" value="1"/>
</dbReference>
<protein>
    <recommendedName>
        <fullName evidence="2">Glucokinase</fullName>
    </recommendedName>
    <alternativeName>
        <fullName evidence="7">Glucose kinase</fullName>
    </alternativeName>
</protein>
<dbReference type="GO" id="GO:0004340">
    <property type="term" value="F:glucokinase activity"/>
    <property type="evidence" value="ECO:0007669"/>
    <property type="project" value="InterPro"/>
</dbReference>
<dbReference type="KEGG" id="jli:EXU32_07895"/>
<evidence type="ECO:0000256" key="3">
    <source>
        <dbReference type="ARBA" id="ARBA00022679"/>
    </source>
</evidence>
<dbReference type="InterPro" id="IPR043129">
    <property type="entry name" value="ATPase_NBD"/>
</dbReference>
<reference evidence="8 9" key="1">
    <citation type="submission" date="2019-02" db="EMBL/GenBank/DDBJ databases">
        <title>Genomic data mining of an Antarctic deep-sea actinobacterium, Janibacterlimosus P3-3-X1.</title>
        <authorList>
            <person name="Liao L."/>
            <person name="Chen B."/>
        </authorList>
    </citation>
    <scope>NUCLEOTIDE SEQUENCE [LARGE SCALE GENOMIC DNA]</scope>
    <source>
        <strain evidence="8 9">P3-3-X1</strain>
    </source>
</reference>
<evidence type="ECO:0000256" key="7">
    <source>
        <dbReference type="ARBA" id="ARBA00032386"/>
    </source>
</evidence>
<dbReference type="Gene3D" id="3.30.420.40">
    <property type="match status" value="2"/>
</dbReference>
<keyword evidence="3 8" id="KW-0808">Transferase</keyword>
<dbReference type="AlphaFoldDB" id="A0A4P6MRB1"/>
<evidence type="ECO:0000256" key="1">
    <source>
        <dbReference type="ARBA" id="ARBA00006479"/>
    </source>
</evidence>
<dbReference type="GO" id="GO:0005737">
    <property type="term" value="C:cytoplasm"/>
    <property type="evidence" value="ECO:0007669"/>
    <property type="project" value="InterPro"/>
</dbReference>
<evidence type="ECO:0000256" key="6">
    <source>
        <dbReference type="ARBA" id="ARBA00022840"/>
    </source>
</evidence>
<dbReference type="NCBIfam" id="TIGR00744">
    <property type="entry name" value="ROK_glcA_fam"/>
    <property type="match status" value="1"/>
</dbReference>
<accession>A0A4P6MRB1</accession>
<dbReference type="SUPFAM" id="SSF53067">
    <property type="entry name" value="Actin-like ATPase domain"/>
    <property type="match status" value="1"/>
</dbReference>
<evidence type="ECO:0000256" key="4">
    <source>
        <dbReference type="ARBA" id="ARBA00022741"/>
    </source>
</evidence>
<name>A0A4P6MRB1_9MICO</name>
<dbReference type="PANTHER" id="PTHR18964:SF173">
    <property type="entry name" value="GLUCOKINASE"/>
    <property type="match status" value="1"/>
</dbReference>
<keyword evidence="5 8" id="KW-0418">Kinase</keyword>
<keyword evidence="6" id="KW-0067">ATP-binding</keyword>
<dbReference type="EMBL" id="CP036164">
    <property type="protein sequence ID" value="QBF46181.1"/>
    <property type="molecule type" value="Genomic_DNA"/>
</dbReference>
<organism evidence="8 9">
    <name type="scientific">Janibacter limosus</name>
    <dbReference type="NCBI Taxonomy" id="53458"/>
    <lineage>
        <taxon>Bacteria</taxon>
        <taxon>Bacillati</taxon>
        <taxon>Actinomycetota</taxon>
        <taxon>Actinomycetes</taxon>
        <taxon>Micrococcales</taxon>
        <taxon>Intrasporangiaceae</taxon>
        <taxon>Janibacter</taxon>
    </lineage>
</organism>
<evidence type="ECO:0000313" key="9">
    <source>
        <dbReference type="Proteomes" id="UP000290408"/>
    </source>
</evidence>
<sequence>MDEYDDTPTAIGIDIGGTKIAGALVDGAGRITHREQVATPADDTTAIIEATATLVTTLTEAAEGPVEGIGIACAAFVDARAGHVWFAPNLPWRDLDLAAEVASRVDREVVVENDANAAAWGEYRFGAGSDCDDMLLVTVGTGVGGGCINDDRLVRGAFGIGGEVGHIVLDPSGPRCGCGNAGCLEVFASGTALVRNARELVTSPSPLGEALRARCGGDPDALTGHDITELAREGDGASIELLDELGTRLGQGIASICAVLDPGRIAIGGGVADAGDLLIGPTRTAFAKHLIGRGHRPSPEIVPATLGNDAGIVGAATIAREGRA</sequence>
<dbReference type="Proteomes" id="UP000290408">
    <property type="component" value="Chromosome"/>
</dbReference>
<keyword evidence="4" id="KW-0547">Nucleotide-binding</keyword>
<dbReference type="GO" id="GO:0005524">
    <property type="term" value="F:ATP binding"/>
    <property type="evidence" value="ECO:0007669"/>
    <property type="project" value="UniProtKB-KW"/>
</dbReference>
<dbReference type="OrthoDB" id="9810372at2"/>
<proteinExistence type="inferred from homology"/>
<evidence type="ECO:0000256" key="2">
    <source>
        <dbReference type="ARBA" id="ARBA00014701"/>
    </source>
</evidence>
<comment type="similarity">
    <text evidence="1">Belongs to the ROK (NagC/XylR) family.</text>
</comment>
<dbReference type="RefSeq" id="WP_130629406.1">
    <property type="nucleotide sequence ID" value="NZ_CP036164.1"/>
</dbReference>
<evidence type="ECO:0000313" key="8">
    <source>
        <dbReference type="EMBL" id="QBF46181.1"/>
    </source>
</evidence>
<dbReference type="InterPro" id="IPR000600">
    <property type="entry name" value="ROK"/>
</dbReference>
<dbReference type="GO" id="GO:0006096">
    <property type="term" value="P:glycolytic process"/>
    <property type="evidence" value="ECO:0007669"/>
    <property type="project" value="InterPro"/>
</dbReference>
<dbReference type="PANTHER" id="PTHR18964">
    <property type="entry name" value="ROK (REPRESSOR, ORF, KINASE) FAMILY"/>
    <property type="match status" value="1"/>
</dbReference>
<dbReference type="InterPro" id="IPR004654">
    <property type="entry name" value="ROK_glcA"/>
</dbReference>
<evidence type="ECO:0000256" key="5">
    <source>
        <dbReference type="ARBA" id="ARBA00022777"/>
    </source>
</evidence>
<gene>
    <name evidence="8" type="ORF">EXU32_07895</name>
</gene>